<reference evidence="1 2" key="1">
    <citation type="submission" date="2014-07" db="EMBL/GenBank/DDBJ databases">
        <authorList>
            <person name="McCorrison J."/>
            <person name="Sanka R."/>
            <person name="Torralba M."/>
            <person name="Gillis M."/>
            <person name="Haft D.H."/>
            <person name="Methe B."/>
            <person name="Sutton G."/>
            <person name="Nelson K.E."/>
        </authorList>
    </citation>
    <scope>NUCLEOTIDE SEQUENCE [LARGE SCALE GENOMIC DNA]</scope>
    <source>
        <strain evidence="1 2">DNF00424</strain>
    </source>
</reference>
<dbReference type="AlphaFoldDB" id="A0AAW3FDU3"/>
<protein>
    <submittedName>
        <fullName evidence="1">Uncharacterized protein</fullName>
    </submittedName>
</protein>
<name>A0AAW3FDU3_9BACT</name>
<comment type="caution">
    <text evidence="1">The sequence shown here is derived from an EMBL/GenBank/DDBJ whole genome shotgun (WGS) entry which is preliminary data.</text>
</comment>
<organism evidence="1 2">
    <name type="scientific">Prevotella histicola JCM 15637 = DNF00424</name>
    <dbReference type="NCBI Taxonomy" id="1236504"/>
    <lineage>
        <taxon>Bacteria</taxon>
        <taxon>Pseudomonadati</taxon>
        <taxon>Bacteroidota</taxon>
        <taxon>Bacteroidia</taxon>
        <taxon>Bacteroidales</taxon>
        <taxon>Prevotellaceae</taxon>
        <taxon>Prevotella</taxon>
    </lineage>
</organism>
<gene>
    <name evidence="1" type="ORF">HMPREF2132_11125</name>
</gene>
<proteinExistence type="predicted"/>
<evidence type="ECO:0000313" key="2">
    <source>
        <dbReference type="Proteomes" id="UP000029533"/>
    </source>
</evidence>
<sequence length="176" mass="20117">MEQKGLELGKIYHAGNFIIKKFTRTLTKKQVLQLRDAMNIPRDIQKHLERNGMQFIKASTISGSGSVEWVFGMSFFKAIDEMPVNENGEFYGTALDNLTMILTCMFADTSVVGDMEYMAEKQKLMHKYFDRKANKGEMTDEEIKESEKAADEVLKNEEHKATLINMSKEVENGSNE</sequence>
<dbReference type="RefSeq" id="WP_036871010.1">
    <property type="nucleotide sequence ID" value="NZ_JRNJ01000104.1"/>
</dbReference>
<accession>A0AAW3FDU3</accession>
<evidence type="ECO:0000313" key="1">
    <source>
        <dbReference type="EMBL" id="KGF24842.1"/>
    </source>
</evidence>
<dbReference type="Proteomes" id="UP000029533">
    <property type="component" value="Unassembled WGS sequence"/>
</dbReference>
<dbReference type="EMBL" id="JRNJ01000104">
    <property type="protein sequence ID" value="KGF24842.1"/>
    <property type="molecule type" value="Genomic_DNA"/>
</dbReference>